<evidence type="ECO:0000256" key="7">
    <source>
        <dbReference type="ARBA" id="ARBA00022692"/>
    </source>
</evidence>
<dbReference type="OrthoDB" id="6118198at2"/>
<keyword evidence="5" id="KW-1003">Cell membrane</keyword>
<evidence type="ECO:0000256" key="9">
    <source>
        <dbReference type="ARBA" id="ARBA00023136"/>
    </source>
</evidence>
<comment type="similarity">
    <text evidence="2">Belongs to the GSP N family.</text>
</comment>
<dbReference type="Proteomes" id="UP000078435">
    <property type="component" value="Unassembled WGS sequence"/>
</dbReference>
<comment type="subcellular location">
    <subcellularLocation>
        <location evidence="1">Cell inner membrane</location>
    </subcellularLocation>
</comment>
<keyword evidence="8" id="KW-0653">Protein transport</keyword>
<dbReference type="InterPro" id="IPR022792">
    <property type="entry name" value="T2SS_protein-GspN"/>
</dbReference>
<evidence type="ECO:0000256" key="4">
    <source>
        <dbReference type="ARBA" id="ARBA00022448"/>
    </source>
</evidence>
<sequence>MKQRILTATLFLVAYLIFLLATLPAALVTRYLPLPAQMANLLKLEGVSGTLWSGQIARLQYASESVNQLRWELNGWSLLRLAPELSVRFGDRHGLNGQGVIGWQGSLFARDLTLNAPAPWLLARLPLRPPFPLTVAGQLQLKIDQFAQGAPWCDNLYGNLDWYDAIADTPAGKLTLADPEVKLTCLDSRVVAELKQGSNAVETQGRLELQANGQYLFQGSLKPGPDLPAQMQQGLPFLGQPDSQGRFPLRYQGRI</sequence>
<keyword evidence="6" id="KW-0997">Cell inner membrane</keyword>
<evidence type="ECO:0000256" key="3">
    <source>
        <dbReference type="ARBA" id="ARBA00021563"/>
    </source>
</evidence>
<evidence type="ECO:0000256" key="2">
    <source>
        <dbReference type="ARBA" id="ARBA00007208"/>
    </source>
</evidence>
<gene>
    <name evidence="11" type="ORF">LCR_11960</name>
</gene>
<dbReference type="GO" id="GO:0015628">
    <property type="term" value="P:protein secretion by the type II secretion system"/>
    <property type="evidence" value="ECO:0007669"/>
    <property type="project" value="InterPro"/>
</dbReference>
<evidence type="ECO:0000256" key="1">
    <source>
        <dbReference type="ARBA" id="ARBA00004533"/>
    </source>
</evidence>
<evidence type="ECO:0000256" key="8">
    <source>
        <dbReference type="ARBA" id="ARBA00022927"/>
    </source>
</evidence>
<evidence type="ECO:0000313" key="12">
    <source>
        <dbReference type="Proteomes" id="UP000078435"/>
    </source>
</evidence>
<accession>A0A175VJU1</accession>
<evidence type="ECO:0000256" key="6">
    <source>
        <dbReference type="ARBA" id="ARBA00022519"/>
    </source>
</evidence>
<dbReference type="STRING" id="29489.VL01_00860"/>
<dbReference type="Pfam" id="PF01203">
    <property type="entry name" value="T2SSN"/>
    <property type="match status" value="1"/>
</dbReference>
<keyword evidence="4" id="KW-0813">Transport</keyword>
<dbReference type="AlphaFoldDB" id="A0A175VJU1"/>
<protein>
    <recommendedName>
        <fullName evidence="3">Type II secretion system protein N</fullName>
    </recommendedName>
    <alternativeName>
        <fullName evidence="10">General secretion pathway protein N</fullName>
    </alternativeName>
</protein>
<keyword evidence="9" id="KW-0472">Membrane</keyword>
<dbReference type="GO" id="GO:0005886">
    <property type="term" value="C:plasma membrane"/>
    <property type="evidence" value="ECO:0007669"/>
    <property type="project" value="UniProtKB-SubCell"/>
</dbReference>
<organism evidence="11 12">
    <name type="scientific">Aeromonas enteropelogenes</name>
    <name type="common">Aeromonas trota</name>
    <dbReference type="NCBI Taxonomy" id="29489"/>
    <lineage>
        <taxon>Bacteria</taxon>
        <taxon>Pseudomonadati</taxon>
        <taxon>Pseudomonadota</taxon>
        <taxon>Gammaproteobacteria</taxon>
        <taxon>Aeromonadales</taxon>
        <taxon>Aeromonadaceae</taxon>
        <taxon>Aeromonas</taxon>
    </lineage>
</organism>
<evidence type="ECO:0000256" key="5">
    <source>
        <dbReference type="ARBA" id="ARBA00022475"/>
    </source>
</evidence>
<evidence type="ECO:0000313" key="11">
    <source>
        <dbReference type="EMBL" id="KXU80790.1"/>
    </source>
</evidence>
<evidence type="ECO:0000256" key="10">
    <source>
        <dbReference type="ARBA" id="ARBA00030772"/>
    </source>
</evidence>
<comment type="caution">
    <text evidence="11">The sequence shown here is derived from an EMBL/GenBank/DDBJ whole genome shotgun (WGS) entry which is preliminary data.</text>
</comment>
<dbReference type="RefSeq" id="WP_026457939.1">
    <property type="nucleotide sequence ID" value="NZ_JMGO02000003.1"/>
</dbReference>
<dbReference type="EMBL" id="JMGO02000003">
    <property type="protein sequence ID" value="KXU80790.1"/>
    <property type="molecule type" value="Genomic_DNA"/>
</dbReference>
<keyword evidence="7" id="KW-0812">Transmembrane</keyword>
<proteinExistence type="inferred from homology"/>
<reference evidence="11 12" key="1">
    <citation type="submission" date="2016-02" db="EMBL/GenBank/DDBJ databases">
        <title>Draft genome sequence of Aeromonas trota strain 1999lcr isolated from cerebrospinal fluid (CSF).</title>
        <authorList>
            <person name="Dallagassa C.B."/>
            <person name="Prediger K.C."/>
            <person name="Weiss V.A."/>
            <person name="Assis F.E."/>
            <person name="Baura V."/>
            <person name="Cruz L.M."/>
            <person name="Souza E.M."/>
            <person name="Pedrosa F.O."/>
            <person name="Fadel-Picheth C.M."/>
        </authorList>
    </citation>
    <scope>NUCLEOTIDE SEQUENCE [LARGE SCALE GENOMIC DNA]</scope>
    <source>
        <strain evidence="11 12">1999lcr</strain>
    </source>
</reference>
<name>A0A175VJU1_AEREN</name>
<dbReference type="GO" id="GO:0015627">
    <property type="term" value="C:type II protein secretion system complex"/>
    <property type="evidence" value="ECO:0007669"/>
    <property type="project" value="InterPro"/>
</dbReference>